<evidence type="ECO:0000313" key="1">
    <source>
        <dbReference type="EMBL" id="MFC7279236.1"/>
    </source>
</evidence>
<dbReference type="RefSeq" id="WP_378976368.1">
    <property type="nucleotide sequence ID" value="NZ_JBHTBJ010000046.1"/>
</dbReference>
<dbReference type="InterPro" id="IPR017601">
    <property type="entry name" value="DGQHR-contain_dom"/>
</dbReference>
<dbReference type="Proteomes" id="UP001596548">
    <property type="component" value="Unassembled WGS sequence"/>
</dbReference>
<comment type="caution">
    <text evidence="1">The sequence shown here is derived from an EMBL/GenBank/DDBJ whole genome shotgun (WGS) entry which is preliminary data.</text>
</comment>
<dbReference type="EMBL" id="JBHTBJ010000046">
    <property type="protein sequence ID" value="MFC7279236.1"/>
    <property type="molecule type" value="Genomic_DNA"/>
</dbReference>
<gene>
    <name evidence="1" type="primary">dbpB</name>
    <name evidence="1" type="ORF">ACFQS1_35190</name>
</gene>
<dbReference type="Pfam" id="PF14072">
    <property type="entry name" value="DndB"/>
    <property type="match status" value="1"/>
</dbReference>
<evidence type="ECO:0000313" key="2">
    <source>
        <dbReference type="Proteomes" id="UP001596548"/>
    </source>
</evidence>
<dbReference type="CDD" id="cd16413">
    <property type="entry name" value="DGQHR_domain"/>
    <property type="match status" value="1"/>
</dbReference>
<reference evidence="2" key="1">
    <citation type="journal article" date="2019" name="Int. J. Syst. Evol. Microbiol.">
        <title>The Global Catalogue of Microorganisms (GCM) 10K type strain sequencing project: providing services to taxonomists for standard genome sequencing and annotation.</title>
        <authorList>
            <consortium name="The Broad Institute Genomics Platform"/>
            <consortium name="The Broad Institute Genome Sequencing Center for Infectious Disease"/>
            <person name="Wu L."/>
            <person name="Ma J."/>
        </authorList>
    </citation>
    <scope>NUCLEOTIDE SEQUENCE [LARGE SCALE GENOMIC DNA]</scope>
    <source>
        <strain evidence="2">XZYJT-10</strain>
    </source>
</reference>
<accession>A0ABW2I2X0</accession>
<name>A0ABW2I2X0_9ACTN</name>
<keyword evidence="2" id="KW-1185">Reference proteome</keyword>
<dbReference type="InterPro" id="IPR017642">
    <property type="entry name" value="DNA_S_mod_DndB"/>
</dbReference>
<protein>
    <submittedName>
        <fullName evidence="1">DGQHR domain-containing protein DpdB</fullName>
    </submittedName>
</protein>
<sequence length="379" mass="41951">MTTGAETELVRRALELIQADGHPLYLFTLTAAEVLQVADVSRVSRDEAGTLLGYQRPEVKSHVHDIVEYLDSDSVIFPNAIIMALSSTVKFTASRGPNVTDGLATGGTLKLPRPLLGGPKPGWIVDGQQRALALSRAARTNLPVPITAFVADSVSLQRDQFLRVNNTKPLPRSLVTELLPEVDSPLPTHLSVRRAPSFLCERLNNDPASPFHRMIRRASTSRSDADRAVIADNSIVRMLQESYTQPGGCLYPYRNLTTGDTDIDGIHHALCVYWSAVREAFPDAWGKSAETSRLMHGAGIRAMGRLMDRVLGSIDLHQPDAAAEIRKHLDLVAPHCRWTSGTWEESRLRWDAVENTNGHIQKLSNYLIRIYLTARVTIR</sequence>
<dbReference type="NCBIfam" id="NF041060">
    <property type="entry name" value="DpdB"/>
    <property type="match status" value="1"/>
</dbReference>
<dbReference type="NCBIfam" id="TIGR03187">
    <property type="entry name" value="DGQHR"/>
    <property type="match status" value="1"/>
</dbReference>
<proteinExistence type="predicted"/>
<organism evidence="1 2">
    <name type="scientific">Paractinoplanes rhizophilus</name>
    <dbReference type="NCBI Taxonomy" id="1416877"/>
    <lineage>
        <taxon>Bacteria</taxon>
        <taxon>Bacillati</taxon>
        <taxon>Actinomycetota</taxon>
        <taxon>Actinomycetes</taxon>
        <taxon>Micromonosporales</taxon>
        <taxon>Micromonosporaceae</taxon>
        <taxon>Paractinoplanes</taxon>
    </lineage>
</organism>